<keyword evidence="6 7" id="KW-0368">Histidine biosynthesis</keyword>
<evidence type="ECO:0000256" key="2">
    <source>
        <dbReference type="ARBA" id="ARBA00005169"/>
    </source>
</evidence>
<feature type="binding site" evidence="7">
    <location>
        <position position="75"/>
    </location>
    <ligand>
        <name>Mg(2+)</name>
        <dbReference type="ChEBI" id="CHEBI:18420"/>
    </ligand>
</feature>
<evidence type="ECO:0000256" key="7">
    <source>
        <dbReference type="HAMAP-Rule" id="MF_01021"/>
    </source>
</evidence>
<sequence>MDLHYENGLIPVIVQDKETQVVLMVAWANEEAVELTRSTGSAHYYSRSRRKIWKKGEESGHLQQVHEIRVDCDADTLLYIVTQSGAACHMGYRSCFYRSINGDLLLERIVDPEKVYK</sequence>
<dbReference type="GO" id="GO:0004636">
    <property type="term" value="F:phosphoribosyl-ATP diphosphatase activity"/>
    <property type="evidence" value="ECO:0007669"/>
    <property type="project" value="UniProtKB-ARBA"/>
</dbReference>
<dbReference type="EC" id="3.5.4.19" evidence="7"/>
<keyword evidence="10" id="KW-1185">Reference proteome</keyword>
<dbReference type="EMBL" id="JWHL01000003">
    <property type="protein sequence ID" value="MBR1368677.1"/>
    <property type="molecule type" value="Genomic_DNA"/>
</dbReference>
<evidence type="ECO:0000313" key="9">
    <source>
        <dbReference type="EMBL" id="MBR1368677.1"/>
    </source>
</evidence>
<dbReference type="InterPro" id="IPR002496">
    <property type="entry name" value="PRib_AMP_CycHydrolase_dom"/>
</dbReference>
<dbReference type="GO" id="GO:0000287">
    <property type="term" value="F:magnesium ion binding"/>
    <property type="evidence" value="ECO:0007669"/>
    <property type="project" value="UniProtKB-UniRule"/>
</dbReference>
<comment type="pathway">
    <text evidence="2 7">Amino-acid biosynthesis; L-histidine biosynthesis; L-histidine from 5-phospho-alpha-D-ribose 1-diphosphate: step 3/9.</text>
</comment>
<keyword evidence="7" id="KW-0479">Metal-binding</keyword>
<comment type="similarity">
    <text evidence="7">Belongs to the PRA-CH family.</text>
</comment>
<evidence type="ECO:0000256" key="1">
    <source>
        <dbReference type="ARBA" id="ARBA00000024"/>
    </source>
</evidence>
<dbReference type="Proteomes" id="UP000730161">
    <property type="component" value="Unassembled WGS sequence"/>
</dbReference>
<proteinExistence type="inferred from homology"/>
<dbReference type="PANTHER" id="PTHR42945">
    <property type="entry name" value="HISTIDINE BIOSYNTHESIS BIFUNCTIONAL PROTEIN"/>
    <property type="match status" value="1"/>
</dbReference>
<dbReference type="Pfam" id="PF01502">
    <property type="entry name" value="PRA-CH"/>
    <property type="match status" value="1"/>
</dbReference>
<evidence type="ECO:0000256" key="4">
    <source>
        <dbReference type="ARBA" id="ARBA00022605"/>
    </source>
</evidence>
<dbReference type="UniPathway" id="UPA00031">
    <property type="reaction ID" value="UER00008"/>
</dbReference>
<evidence type="ECO:0000256" key="5">
    <source>
        <dbReference type="ARBA" id="ARBA00022801"/>
    </source>
</evidence>
<dbReference type="HAMAP" id="MF_01021">
    <property type="entry name" value="HisI"/>
    <property type="match status" value="1"/>
</dbReference>
<comment type="cofactor">
    <cofactor evidence="7">
        <name>Zn(2+)</name>
        <dbReference type="ChEBI" id="CHEBI:29105"/>
    </cofactor>
    <text evidence="7">Binds 1 zinc ion per subunit.</text>
</comment>
<evidence type="ECO:0000313" key="10">
    <source>
        <dbReference type="Proteomes" id="UP000730161"/>
    </source>
</evidence>
<dbReference type="Gene3D" id="4.10.80.70">
    <property type="match status" value="1"/>
</dbReference>
<name>A0A8J7W9M8_9EURY</name>
<dbReference type="RefSeq" id="WP_211530333.1">
    <property type="nucleotide sequence ID" value="NZ_JWHL01000003.1"/>
</dbReference>
<dbReference type="GO" id="GO:0005737">
    <property type="term" value="C:cytoplasm"/>
    <property type="evidence" value="ECO:0007669"/>
    <property type="project" value="UniProtKB-SubCell"/>
</dbReference>
<gene>
    <name evidence="7" type="primary">hisI</name>
    <name evidence="9" type="ORF">RJ53_03810</name>
</gene>
<dbReference type="AlphaFoldDB" id="A0A8J7W9M8"/>
<keyword evidence="7" id="KW-0862">Zinc</keyword>
<evidence type="ECO:0000259" key="8">
    <source>
        <dbReference type="Pfam" id="PF01502"/>
    </source>
</evidence>
<feature type="domain" description="Phosphoribosyl-AMP cyclohydrolase" evidence="8">
    <location>
        <begin position="24"/>
        <end position="97"/>
    </location>
</feature>
<comment type="subcellular location">
    <subcellularLocation>
        <location evidence="7">Cytoplasm</location>
    </subcellularLocation>
</comment>
<comment type="function">
    <text evidence="7">Catalyzes the hydrolysis of the adenine ring of phosphoribosyl-AMP.</text>
</comment>
<dbReference type="SUPFAM" id="SSF141734">
    <property type="entry name" value="HisI-like"/>
    <property type="match status" value="1"/>
</dbReference>
<feature type="binding site" evidence="7">
    <location>
        <position position="71"/>
    </location>
    <ligand>
        <name>Mg(2+)</name>
        <dbReference type="ChEBI" id="CHEBI:18420"/>
    </ligand>
</feature>
<keyword evidence="3 7" id="KW-0963">Cytoplasm</keyword>
<feature type="binding site" evidence="7">
    <location>
        <position position="88"/>
    </location>
    <ligand>
        <name>Zn(2+)</name>
        <dbReference type="ChEBI" id="CHEBI:29105"/>
        <note>ligand shared between dimeric partners</note>
    </ligand>
</feature>
<evidence type="ECO:0000256" key="6">
    <source>
        <dbReference type="ARBA" id="ARBA00023102"/>
    </source>
</evidence>
<comment type="catalytic activity">
    <reaction evidence="1 7">
        <text>1-(5-phospho-beta-D-ribosyl)-5'-AMP + H2O = 1-(5-phospho-beta-D-ribosyl)-5-[(5-phospho-beta-D-ribosylamino)methylideneamino]imidazole-4-carboxamide</text>
        <dbReference type="Rhea" id="RHEA:20049"/>
        <dbReference type="ChEBI" id="CHEBI:15377"/>
        <dbReference type="ChEBI" id="CHEBI:58435"/>
        <dbReference type="ChEBI" id="CHEBI:59457"/>
        <dbReference type="EC" id="3.5.4.19"/>
    </reaction>
</comment>
<reference evidence="9" key="1">
    <citation type="submission" date="2014-12" db="EMBL/GenBank/DDBJ databases">
        <authorList>
            <person name="Huang H.-H."/>
            <person name="Chen S.-C."/>
            <person name="Lai M.-C."/>
        </authorList>
    </citation>
    <scope>NUCLEOTIDE SEQUENCE</scope>
    <source>
        <strain evidence="9">K1F9705b</strain>
    </source>
</reference>
<dbReference type="GO" id="GO:0000105">
    <property type="term" value="P:L-histidine biosynthetic process"/>
    <property type="evidence" value="ECO:0007669"/>
    <property type="project" value="UniProtKB-UniRule"/>
</dbReference>
<comment type="caution">
    <text evidence="9">The sequence shown here is derived from an EMBL/GenBank/DDBJ whole genome shotgun (WGS) entry which is preliminary data.</text>
</comment>
<dbReference type="GO" id="GO:0004635">
    <property type="term" value="F:phosphoribosyl-AMP cyclohydrolase activity"/>
    <property type="evidence" value="ECO:0007669"/>
    <property type="project" value="UniProtKB-UniRule"/>
</dbReference>
<dbReference type="GO" id="GO:0008270">
    <property type="term" value="F:zinc ion binding"/>
    <property type="evidence" value="ECO:0007669"/>
    <property type="project" value="UniProtKB-UniRule"/>
</dbReference>
<dbReference type="PANTHER" id="PTHR42945:SF1">
    <property type="entry name" value="HISTIDINE BIOSYNTHESIS BIFUNCTIONAL PROTEIN HIS7"/>
    <property type="match status" value="1"/>
</dbReference>
<evidence type="ECO:0000256" key="3">
    <source>
        <dbReference type="ARBA" id="ARBA00022490"/>
    </source>
</evidence>
<feature type="binding site" evidence="7">
    <location>
        <position position="95"/>
    </location>
    <ligand>
        <name>Zn(2+)</name>
        <dbReference type="ChEBI" id="CHEBI:29105"/>
        <note>ligand shared between dimeric partners</note>
    </ligand>
</feature>
<keyword evidence="7" id="KW-0460">Magnesium</keyword>
<organism evidence="9 10">
    <name type="scientific">Methanocalculus chunghsingensis</name>
    <dbReference type="NCBI Taxonomy" id="156457"/>
    <lineage>
        <taxon>Archaea</taxon>
        <taxon>Methanobacteriati</taxon>
        <taxon>Methanobacteriota</taxon>
        <taxon>Stenosarchaea group</taxon>
        <taxon>Methanomicrobia</taxon>
        <taxon>Methanomicrobiales</taxon>
        <taxon>Methanocalculaceae</taxon>
        <taxon>Methanocalculus</taxon>
    </lineage>
</organism>
<keyword evidence="4 7" id="KW-0028">Amino-acid biosynthesis</keyword>
<feature type="binding site" evidence="7">
    <location>
        <position position="72"/>
    </location>
    <ligand>
        <name>Zn(2+)</name>
        <dbReference type="ChEBI" id="CHEBI:29105"/>
        <note>ligand shared between dimeric partners</note>
    </ligand>
</feature>
<keyword evidence="5 7" id="KW-0378">Hydrolase</keyword>
<accession>A0A8J7W9M8</accession>
<dbReference type="InterPro" id="IPR026660">
    <property type="entry name" value="PRA-CH"/>
</dbReference>
<comment type="cofactor">
    <cofactor evidence="7">
        <name>Mg(2+)</name>
        <dbReference type="ChEBI" id="CHEBI:18420"/>
    </cofactor>
    <text evidence="7">Binds 1 Mg(2+) ion per subunit.</text>
</comment>
<dbReference type="Gene3D" id="3.10.20.810">
    <property type="entry name" value="Phosphoribosyl-AMP cyclohydrolase"/>
    <property type="match status" value="1"/>
</dbReference>
<dbReference type="NCBIfam" id="NF000768">
    <property type="entry name" value="PRK00051.1"/>
    <property type="match status" value="1"/>
</dbReference>
<protein>
    <recommendedName>
        <fullName evidence="7">Phosphoribosyl-AMP cyclohydrolase</fullName>
        <shortName evidence="7">PRA-CH</shortName>
        <ecNumber evidence="7">3.5.4.19</ecNumber>
    </recommendedName>
</protein>
<comment type="subunit">
    <text evidence="7">Homodimer.</text>
</comment>
<dbReference type="InterPro" id="IPR038019">
    <property type="entry name" value="PRib_AMP_CycHydrolase_sf"/>
</dbReference>
<feature type="binding site" evidence="7">
    <location>
        <position position="73"/>
    </location>
    <ligand>
        <name>Mg(2+)</name>
        <dbReference type="ChEBI" id="CHEBI:18420"/>
    </ligand>
</feature>
<dbReference type="OrthoDB" id="5853at2157"/>
<dbReference type="FunFam" id="3.10.20.810:FF:000001">
    <property type="entry name" value="Histidine biosynthesis bifunctional protein HisIE"/>
    <property type="match status" value="1"/>
</dbReference>